<accession>A0A5E4W534</accession>
<dbReference type="PANTHER" id="PTHR48079">
    <property type="entry name" value="PROTEIN YEEZ"/>
    <property type="match status" value="1"/>
</dbReference>
<dbReference type="GO" id="GO:0004029">
    <property type="term" value="F:aldehyde dehydrogenase (NAD+) activity"/>
    <property type="evidence" value="ECO:0007669"/>
    <property type="project" value="TreeGrafter"/>
</dbReference>
<dbReference type="Gene3D" id="3.40.50.720">
    <property type="entry name" value="NAD(P)-binding Rossmann-like Domain"/>
    <property type="match status" value="1"/>
</dbReference>
<feature type="domain" description="NAD-dependent epimerase/dehydratase" evidence="1">
    <location>
        <begin position="3"/>
        <end position="163"/>
    </location>
</feature>
<keyword evidence="3" id="KW-1185">Reference proteome</keyword>
<dbReference type="Proteomes" id="UP000414233">
    <property type="component" value="Unassembled WGS sequence"/>
</dbReference>
<dbReference type="PANTHER" id="PTHR48079:SF6">
    <property type="entry name" value="NAD(P)-BINDING DOMAIN-CONTAINING PROTEIN-RELATED"/>
    <property type="match status" value="1"/>
</dbReference>
<dbReference type="GO" id="GO:0005737">
    <property type="term" value="C:cytoplasm"/>
    <property type="evidence" value="ECO:0007669"/>
    <property type="project" value="TreeGrafter"/>
</dbReference>
<organism evidence="2 3">
    <name type="scientific">Pandoraea terrae</name>
    <dbReference type="NCBI Taxonomy" id="1537710"/>
    <lineage>
        <taxon>Bacteria</taxon>
        <taxon>Pseudomonadati</taxon>
        <taxon>Pseudomonadota</taxon>
        <taxon>Betaproteobacteria</taxon>
        <taxon>Burkholderiales</taxon>
        <taxon>Burkholderiaceae</taxon>
        <taxon>Pandoraea</taxon>
    </lineage>
</organism>
<sequence>MKILVVGGAGMIGGHAALHLRQRGFEVSIAGRTPPAAGTPLGEFEFIRCDYLADDLPVAALGRFDALVFAAGNDIRHLPRGTDAAAHWQRANAEGVPRFLKAVRDAGVRHVVNVGSFYPQAMPSLVEHNAYVRSRKLSDEGARALATPHFRVMSVNAPFVVGAVPGLVVGMFKAYTDYAAGKLAGMPVFAPPGGVNFISTTSLSEAIEGALLRGENGKAYLVGDENLSFQDYFGAFFQALGNPVPPLLDQEHPMLPDAAIYFGRGNSLHYEPDFQETSLLGYRRNDIARTIGEIVAQYRDAA</sequence>
<dbReference type="InterPro" id="IPR001509">
    <property type="entry name" value="Epimerase_deHydtase"/>
</dbReference>
<protein>
    <recommendedName>
        <fullName evidence="1">NAD-dependent epimerase/dehydratase domain-containing protein</fullName>
    </recommendedName>
</protein>
<evidence type="ECO:0000313" key="3">
    <source>
        <dbReference type="Proteomes" id="UP000414233"/>
    </source>
</evidence>
<proteinExistence type="predicted"/>
<evidence type="ECO:0000259" key="1">
    <source>
        <dbReference type="Pfam" id="PF01370"/>
    </source>
</evidence>
<dbReference type="EMBL" id="CABPRZ010000011">
    <property type="protein sequence ID" value="VVE18736.1"/>
    <property type="molecule type" value="Genomic_DNA"/>
</dbReference>
<gene>
    <name evidence="2" type="ORF">PTE30175_02935</name>
</gene>
<dbReference type="Pfam" id="PF01370">
    <property type="entry name" value="Epimerase"/>
    <property type="match status" value="1"/>
</dbReference>
<dbReference type="OrthoDB" id="5723970at2"/>
<evidence type="ECO:0000313" key="2">
    <source>
        <dbReference type="EMBL" id="VVE18736.1"/>
    </source>
</evidence>
<name>A0A5E4W534_9BURK</name>
<dbReference type="InterPro" id="IPR036291">
    <property type="entry name" value="NAD(P)-bd_dom_sf"/>
</dbReference>
<reference evidence="2 3" key="1">
    <citation type="submission" date="2019-08" db="EMBL/GenBank/DDBJ databases">
        <authorList>
            <person name="Peeters C."/>
        </authorList>
    </citation>
    <scope>NUCLEOTIDE SEQUENCE [LARGE SCALE GENOMIC DNA]</scope>
    <source>
        <strain evidence="2 3">LMG 30175</strain>
    </source>
</reference>
<dbReference type="AlphaFoldDB" id="A0A5E4W534"/>
<dbReference type="RefSeq" id="WP_150697782.1">
    <property type="nucleotide sequence ID" value="NZ_CABPRZ010000011.1"/>
</dbReference>
<dbReference type="InterPro" id="IPR051783">
    <property type="entry name" value="NAD(P)-dependent_oxidoreduct"/>
</dbReference>
<dbReference type="SUPFAM" id="SSF51735">
    <property type="entry name" value="NAD(P)-binding Rossmann-fold domains"/>
    <property type="match status" value="1"/>
</dbReference>